<evidence type="ECO:0000256" key="1">
    <source>
        <dbReference type="SAM" id="MobiDB-lite"/>
    </source>
</evidence>
<gene>
    <name evidence="2" type="ORF">AMATHDRAFT_67645</name>
</gene>
<feature type="region of interest" description="Disordered" evidence="1">
    <location>
        <begin position="73"/>
        <end position="120"/>
    </location>
</feature>
<dbReference type="AlphaFoldDB" id="A0A2A9NBR2"/>
<evidence type="ECO:0000313" key="3">
    <source>
        <dbReference type="Proteomes" id="UP000242287"/>
    </source>
</evidence>
<sequence length="120" mass="13655">MTLESPVSPTTKVKLDLTPGLPPNQFLPRLSSVDAEVQTITDDLTEAEMKVEVTHTSKEDEERMRMDAMLSEIEETDHSQDKWPEEPPDLVFRGKGERPSLGLPRDPKKYDEKGRLLPRV</sequence>
<organism evidence="2 3">
    <name type="scientific">Amanita thiersii Skay4041</name>
    <dbReference type="NCBI Taxonomy" id="703135"/>
    <lineage>
        <taxon>Eukaryota</taxon>
        <taxon>Fungi</taxon>
        <taxon>Dikarya</taxon>
        <taxon>Basidiomycota</taxon>
        <taxon>Agaricomycotina</taxon>
        <taxon>Agaricomycetes</taxon>
        <taxon>Agaricomycetidae</taxon>
        <taxon>Agaricales</taxon>
        <taxon>Pluteineae</taxon>
        <taxon>Amanitaceae</taxon>
        <taxon>Amanita</taxon>
    </lineage>
</organism>
<protein>
    <submittedName>
        <fullName evidence="2">Uncharacterized protein</fullName>
    </submittedName>
</protein>
<keyword evidence="3" id="KW-1185">Reference proteome</keyword>
<dbReference type="Proteomes" id="UP000242287">
    <property type="component" value="Unassembled WGS sequence"/>
</dbReference>
<proteinExistence type="predicted"/>
<feature type="compositionally biased region" description="Basic and acidic residues" evidence="1">
    <location>
        <begin position="105"/>
        <end position="120"/>
    </location>
</feature>
<reference evidence="2 3" key="1">
    <citation type="submission" date="2014-02" db="EMBL/GenBank/DDBJ databases">
        <title>Transposable element dynamics among asymbiotic and ectomycorrhizal Amanita fungi.</title>
        <authorList>
            <consortium name="DOE Joint Genome Institute"/>
            <person name="Hess J."/>
            <person name="Skrede I."/>
            <person name="Wolfe B."/>
            <person name="LaButti K."/>
            <person name="Ohm R.A."/>
            <person name="Grigoriev I.V."/>
            <person name="Pringle A."/>
        </authorList>
    </citation>
    <scope>NUCLEOTIDE SEQUENCE [LARGE SCALE GENOMIC DNA]</scope>
    <source>
        <strain evidence="2 3">SKay4041</strain>
    </source>
</reference>
<accession>A0A2A9NBR2</accession>
<evidence type="ECO:0000313" key="2">
    <source>
        <dbReference type="EMBL" id="PFH47498.1"/>
    </source>
</evidence>
<feature type="compositionally biased region" description="Basic and acidic residues" evidence="1">
    <location>
        <begin position="76"/>
        <end position="85"/>
    </location>
</feature>
<name>A0A2A9NBR2_9AGAR</name>
<dbReference type="EMBL" id="KZ302108">
    <property type="protein sequence ID" value="PFH47498.1"/>
    <property type="molecule type" value="Genomic_DNA"/>
</dbReference>